<dbReference type="InterPro" id="IPR016722">
    <property type="entry name" value="DNA_pol_alpha_bsu"/>
</dbReference>
<evidence type="ECO:0000256" key="2">
    <source>
        <dbReference type="ARBA" id="ARBA00023242"/>
    </source>
</evidence>
<sequence length="79" mass="8451">MIKTVAPDVLVAPSSLPPFVKVIDSVLVVNPGHLSKRRGAGTYARMIVQAPPTSDAEMSSGGLIAHRVYSRARVDIIRI</sequence>
<dbReference type="Gene3D" id="3.60.21.60">
    <property type="match status" value="1"/>
</dbReference>
<accession>A0ABR3V1S4</accession>
<reference evidence="3 4" key="1">
    <citation type="journal article" date="2024" name="Commun. Biol.">
        <title>Comparative genomic analysis of thermophilic fungi reveals convergent evolutionary adaptations and gene losses.</title>
        <authorList>
            <person name="Steindorff A.S."/>
            <person name="Aguilar-Pontes M.V."/>
            <person name="Robinson A.J."/>
            <person name="Andreopoulos B."/>
            <person name="LaButti K."/>
            <person name="Kuo A."/>
            <person name="Mondo S."/>
            <person name="Riley R."/>
            <person name="Otillar R."/>
            <person name="Haridas S."/>
            <person name="Lipzen A."/>
            <person name="Grimwood J."/>
            <person name="Schmutz J."/>
            <person name="Clum A."/>
            <person name="Reid I.D."/>
            <person name="Moisan M.C."/>
            <person name="Butler G."/>
            <person name="Nguyen T.T.M."/>
            <person name="Dewar K."/>
            <person name="Conant G."/>
            <person name="Drula E."/>
            <person name="Henrissat B."/>
            <person name="Hansel C."/>
            <person name="Singer S."/>
            <person name="Hutchinson M.I."/>
            <person name="de Vries R.P."/>
            <person name="Natvig D.O."/>
            <person name="Powell A.J."/>
            <person name="Tsang A."/>
            <person name="Grigoriev I.V."/>
        </authorList>
    </citation>
    <scope>NUCLEOTIDE SEQUENCE [LARGE SCALE GENOMIC DNA]</scope>
    <source>
        <strain evidence="3 4">ATCC 24622</strain>
    </source>
</reference>
<evidence type="ECO:0000256" key="1">
    <source>
        <dbReference type="ARBA" id="ARBA00004123"/>
    </source>
</evidence>
<dbReference type="PANTHER" id="PTHR23061:SF12">
    <property type="entry name" value="DNA POLYMERASE ALPHA SUBUNIT B"/>
    <property type="match status" value="1"/>
</dbReference>
<proteinExistence type="predicted"/>
<keyword evidence="4" id="KW-1185">Reference proteome</keyword>
<dbReference type="PANTHER" id="PTHR23061">
    <property type="entry name" value="DNA POLYMERASE 2 ALPHA 70 KDA SUBUNIT"/>
    <property type="match status" value="1"/>
</dbReference>
<organism evidence="3 4">
    <name type="scientific">Phialemonium thermophilum</name>
    <dbReference type="NCBI Taxonomy" id="223376"/>
    <lineage>
        <taxon>Eukaryota</taxon>
        <taxon>Fungi</taxon>
        <taxon>Dikarya</taxon>
        <taxon>Ascomycota</taxon>
        <taxon>Pezizomycotina</taxon>
        <taxon>Sordariomycetes</taxon>
        <taxon>Sordariomycetidae</taxon>
        <taxon>Cephalothecales</taxon>
        <taxon>Cephalothecaceae</taxon>
        <taxon>Phialemonium</taxon>
    </lineage>
</organism>
<keyword evidence="2" id="KW-0539">Nucleus</keyword>
<gene>
    <name evidence="3" type="ORF">VTK73DRAFT_5534</name>
</gene>
<comment type="caution">
    <text evidence="3">The sequence shown here is derived from an EMBL/GenBank/DDBJ whole genome shotgun (WGS) entry which is preliminary data.</text>
</comment>
<evidence type="ECO:0000313" key="3">
    <source>
        <dbReference type="EMBL" id="KAL1835555.1"/>
    </source>
</evidence>
<dbReference type="EMBL" id="JAZHXJ010003088">
    <property type="protein sequence ID" value="KAL1835555.1"/>
    <property type="molecule type" value="Genomic_DNA"/>
</dbReference>
<comment type="subcellular location">
    <subcellularLocation>
        <location evidence="1">Nucleus</location>
    </subcellularLocation>
</comment>
<evidence type="ECO:0008006" key="5">
    <source>
        <dbReference type="Google" id="ProtNLM"/>
    </source>
</evidence>
<evidence type="ECO:0000313" key="4">
    <source>
        <dbReference type="Proteomes" id="UP001586593"/>
    </source>
</evidence>
<dbReference type="Proteomes" id="UP001586593">
    <property type="component" value="Unassembled WGS sequence"/>
</dbReference>
<protein>
    <recommendedName>
        <fullName evidence="5">DNA polymerase alpha subunit B</fullName>
    </recommendedName>
</protein>
<name>A0ABR3V1S4_9PEZI</name>